<keyword evidence="4" id="KW-1185">Reference proteome</keyword>
<dbReference type="OrthoDB" id="5326346at2759"/>
<dbReference type="InterPro" id="IPR000210">
    <property type="entry name" value="BTB/POZ_dom"/>
</dbReference>
<protein>
    <recommendedName>
        <fullName evidence="2">BTB domain-containing protein</fullName>
    </recommendedName>
</protein>
<reference evidence="3" key="1">
    <citation type="submission" date="2020-01" db="EMBL/GenBank/DDBJ databases">
        <title>Identification and distribution of gene clusters putatively required for synthesis of sphingolipid metabolism inhibitors in phylogenetically diverse species of the filamentous fungus Fusarium.</title>
        <authorList>
            <person name="Kim H.-S."/>
            <person name="Busman M."/>
            <person name="Brown D.W."/>
            <person name="Divon H."/>
            <person name="Uhlig S."/>
            <person name="Proctor R.H."/>
        </authorList>
    </citation>
    <scope>NUCLEOTIDE SEQUENCE</scope>
    <source>
        <strain evidence="3">NRRL 53441</strain>
    </source>
</reference>
<evidence type="ECO:0000313" key="4">
    <source>
        <dbReference type="Proteomes" id="UP000605986"/>
    </source>
</evidence>
<dbReference type="EMBL" id="JAADJG010000212">
    <property type="protein sequence ID" value="KAF4451700.1"/>
    <property type="molecule type" value="Genomic_DNA"/>
</dbReference>
<organism evidence="3 4">
    <name type="scientific">Fusarium austroafricanum</name>
    <dbReference type="NCBI Taxonomy" id="2364996"/>
    <lineage>
        <taxon>Eukaryota</taxon>
        <taxon>Fungi</taxon>
        <taxon>Dikarya</taxon>
        <taxon>Ascomycota</taxon>
        <taxon>Pezizomycotina</taxon>
        <taxon>Sordariomycetes</taxon>
        <taxon>Hypocreomycetidae</taxon>
        <taxon>Hypocreales</taxon>
        <taxon>Nectriaceae</taxon>
        <taxon>Fusarium</taxon>
        <taxon>Fusarium concolor species complex</taxon>
    </lineage>
</organism>
<evidence type="ECO:0000259" key="2">
    <source>
        <dbReference type="Pfam" id="PF00651"/>
    </source>
</evidence>
<feature type="domain" description="BTB" evidence="2">
    <location>
        <begin position="81"/>
        <end position="167"/>
    </location>
</feature>
<dbReference type="SUPFAM" id="SSF54695">
    <property type="entry name" value="POZ domain"/>
    <property type="match status" value="1"/>
</dbReference>
<proteinExistence type="predicted"/>
<gene>
    <name evidence="3" type="ORF">F53441_5379</name>
</gene>
<dbReference type="Proteomes" id="UP000605986">
    <property type="component" value="Unassembled WGS sequence"/>
</dbReference>
<dbReference type="InterPro" id="IPR011333">
    <property type="entry name" value="SKP1/BTB/POZ_sf"/>
</dbReference>
<dbReference type="Gene3D" id="3.30.710.10">
    <property type="entry name" value="Potassium Channel Kv1.1, Chain A"/>
    <property type="match status" value="1"/>
</dbReference>
<sequence length="371" mass="42580">MKKSLLELDSQADALLILQRPNLQKVRAEADQDASDDDESVKTRMGTPRTQDSNSTRSPITLEEITSLQPYLDNGDSNQIEFRISAKHLAIASPVFRGMIQGKFQESQPNRDGLLEIKASDWNAHALLILLDIIHGHHREVPGRLDLETIAQIGLLVDYYDCLEITEIFFDRWSTHIPRWIANYRRSLSGMRLPTPADFGENETLLLFIAWVFQGSSTFWTLTMSAVNNANGFIKTELPIPNQVLKRIDEKRVELLDRIFSRLYKLQEDLVVGRVGCSLECSCRLLGYLMKQMREHDLPMIKPEKPFSGYSVTFVIAILRRIKTPIWRNNKNIDNCKLEKSLSLEPERGGLYIEEDEWDSFAPGLKLEDFQ</sequence>
<evidence type="ECO:0000256" key="1">
    <source>
        <dbReference type="SAM" id="MobiDB-lite"/>
    </source>
</evidence>
<name>A0A8H4KKC2_9HYPO</name>
<dbReference type="AlphaFoldDB" id="A0A8H4KKC2"/>
<accession>A0A8H4KKC2</accession>
<feature type="compositionally biased region" description="Polar residues" evidence="1">
    <location>
        <begin position="48"/>
        <end position="59"/>
    </location>
</feature>
<feature type="region of interest" description="Disordered" evidence="1">
    <location>
        <begin position="26"/>
        <end position="59"/>
    </location>
</feature>
<dbReference type="Pfam" id="PF00651">
    <property type="entry name" value="BTB"/>
    <property type="match status" value="1"/>
</dbReference>
<evidence type="ECO:0000313" key="3">
    <source>
        <dbReference type="EMBL" id="KAF4451700.1"/>
    </source>
</evidence>
<comment type="caution">
    <text evidence="3">The sequence shown here is derived from an EMBL/GenBank/DDBJ whole genome shotgun (WGS) entry which is preliminary data.</text>
</comment>